<dbReference type="eggNOG" id="KOG0584">
    <property type="taxonomic scope" value="Eukaryota"/>
</dbReference>
<dbReference type="GeneID" id="19303169"/>
<proteinExistence type="predicted"/>
<evidence type="ECO:0000259" key="1">
    <source>
        <dbReference type="PROSITE" id="PS50011"/>
    </source>
</evidence>
<dbReference type="InterPro" id="IPR011009">
    <property type="entry name" value="Kinase-like_dom_sf"/>
</dbReference>
<dbReference type="AlphaFoldDB" id="S7QL58"/>
<dbReference type="SUPFAM" id="SSF56112">
    <property type="entry name" value="Protein kinase-like (PK-like)"/>
    <property type="match status" value="1"/>
</dbReference>
<accession>S7QL58</accession>
<dbReference type="Gene3D" id="1.10.510.10">
    <property type="entry name" value="Transferase(Phosphotransferase) domain 1"/>
    <property type="match status" value="1"/>
</dbReference>
<dbReference type="Pfam" id="PF07714">
    <property type="entry name" value="PK_Tyr_Ser-Thr"/>
    <property type="match status" value="1"/>
</dbReference>
<dbReference type="OrthoDB" id="346907at2759"/>
<dbReference type="GO" id="GO:0005737">
    <property type="term" value="C:cytoplasm"/>
    <property type="evidence" value="ECO:0007669"/>
    <property type="project" value="TreeGrafter"/>
</dbReference>
<gene>
    <name evidence="2" type="ORF">GLOTRDRAFT_134782</name>
</gene>
<dbReference type="GO" id="GO:0007165">
    <property type="term" value="P:signal transduction"/>
    <property type="evidence" value="ECO:0007669"/>
    <property type="project" value="TreeGrafter"/>
</dbReference>
<sequence>MANKAAWDIYPKELAIYGYGVALWQPNPPSVNERPNYEKIEVGDIGTIRSGQFQLLFNVFLDGTHPRQTKGVPVSFTPLLPPIMRYRDPGEVLREVAPYRGDLDVMPLKSDNISYVSASASASAAPGPIPLQAGAQFTFKLSKKSGGLLLFHKPAMRYEMEDTGPLEIYVRRNYKSWMTWVREELQWSVDLSDLHIVTGVIRTSEWRTATWSTSDTSFSATASLSMPGVADGSLSLGRHWMSPNQSIMTNQGPAPHKSHLTTDNQTIFISALRMKSRGPLFPPKLYAAADPHDLGSGERDTDTMPEVVLQDYDDSDIDIIRIPDHSKDKDPLLPIQDYILEVCPDAEAALARDSDLLPYLEGSYDASAIRERLKVLNPQVVLDSGVGTLRHPEYSVIVHRFLQWEARNAPVPLPGILNDVESLVHTCEDVNGNKRAARHLCEWLCEMAFFSRRYPGVQFLDDAGRLVSEVRGDMQFWSCLPWVSAIVMRDYIQSRIDQFHLAIRSFCMEKSLRTHSQIEDTDLNKLTVSLQEMSHDDYLESLDHLSNDSRTQAILEGLPSSSSGTGQDERHEALCSLAKIMQEGISEYIKEDSRKYGLQKNLYRVLQESGELLPDLELRRGEVVRDSDQARSGTAKYDVFDGWYLSSEKVTIKEFRLFNQNNARGSNEDKYRYRFLREAAIWLEVWKADRGKYIVPFYGYCISGMARPYMVSPYFDENVSEYVKRVPDVNHVGLLRNVAEGVRVLHSMDPPVVHGNIRGSNIFISADGRPLLGNFRFSKLMEDIMGEPFTSSSSAPDDVRWSPPEFWVSEPILSTESDIYQFGMTMLELFTHDHPFREVKYSGTIVEAVTKGTRPKRPVESDVLRRGLSDDIWSLMQACWMEAREQRPKVEQVITTLNSSSA</sequence>
<dbReference type="PANTHER" id="PTHR23257">
    <property type="entry name" value="SERINE-THREONINE PROTEIN KINASE"/>
    <property type="match status" value="1"/>
</dbReference>
<dbReference type="RefSeq" id="XP_007860506.1">
    <property type="nucleotide sequence ID" value="XM_007862315.1"/>
</dbReference>
<evidence type="ECO:0000313" key="2">
    <source>
        <dbReference type="EMBL" id="EPQ60008.1"/>
    </source>
</evidence>
<feature type="domain" description="Protein kinase" evidence="1">
    <location>
        <begin position="618"/>
        <end position="902"/>
    </location>
</feature>
<dbReference type="GO" id="GO:0005524">
    <property type="term" value="F:ATP binding"/>
    <property type="evidence" value="ECO:0007669"/>
    <property type="project" value="InterPro"/>
</dbReference>
<name>S7QL58_GLOTA</name>
<keyword evidence="3" id="KW-1185">Reference proteome</keyword>
<protein>
    <submittedName>
        <fullName evidence="2">Kinase-like protein</fullName>
    </submittedName>
</protein>
<dbReference type="GO" id="GO:0004672">
    <property type="term" value="F:protein kinase activity"/>
    <property type="evidence" value="ECO:0007669"/>
    <property type="project" value="InterPro"/>
</dbReference>
<dbReference type="KEGG" id="gtr:GLOTRDRAFT_134782"/>
<evidence type="ECO:0000313" key="3">
    <source>
        <dbReference type="Proteomes" id="UP000030669"/>
    </source>
</evidence>
<dbReference type="InterPro" id="IPR050167">
    <property type="entry name" value="Ser_Thr_protein_kinase"/>
</dbReference>
<dbReference type="Proteomes" id="UP000030669">
    <property type="component" value="Unassembled WGS sequence"/>
</dbReference>
<dbReference type="OMA" id="NYMEISA"/>
<organism evidence="2 3">
    <name type="scientific">Gloeophyllum trabeum (strain ATCC 11539 / FP-39264 / Madison 617)</name>
    <name type="common">Brown rot fungus</name>
    <dbReference type="NCBI Taxonomy" id="670483"/>
    <lineage>
        <taxon>Eukaryota</taxon>
        <taxon>Fungi</taxon>
        <taxon>Dikarya</taxon>
        <taxon>Basidiomycota</taxon>
        <taxon>Agaricomycotina</taxon>
        <taxon>Agaricomycetes</taxon>
        <taxon>Gloeophyllales</taxon>
        <taxon>Gloeophyllaceae</taxon>
        <taxon>Gloeophyllum</taxon>
    </lineage>
</organism>
<keyword evidence="2" id="KW-0418">Kinase</keyword>
<reference evidence="2 3" key="1">
    <citation type="journal article" date="2012" name="Science">
        <title>The Paleozoic origin of enzymatic lignin decomposition reconstructed from 31 fungal genomes.</title>
        <authorList>
            <person name="Floudas D."/>
            <person name="Binder M."/>
            <person name="Riley R."/>
            <person name="Barry K."/>
            <person name="Blanchette R.A."/>
            <person name="Henrissat B."/>
            <person name="Martinez A.T."/>
            <person name="Otillar R."/>
            <person name="Spatafora J.W."/>
            <person name="Yadav J.S."/>
            <person name="Aerts A."/>
            <person name="Benoit I."/>
            <person name="Boyd A."/>
            <person name="Carlson A."/>
            <person name="Copeland A."/>
            <person name="Coutinho P.M."/>
            <person name="de Vries R.P."/>
            <person name="Ferreira P."/>
            <person name="Findley K."/>
            <person name="Foster B."/>
            <person name="Gaskell J."/>
            <person name="Glotzer D."/>
            <person name="Gorecki P."/>
            <person name="Heitman J."/>
            <person name="Hesse C."/>
            <person name="Hori C."/>
            <person name="Igarashi K."/>
            <person name="Jurgens J.A."/>
            <person name="Kallen N."/>
            <person name="Kersten P."/>
            <person name="Kohler A."/>
            <person name="Kuees U."/>
            <person name="Kumar T.K.A."/>
            <person name="Kuo A."/>
            <person name="LaButti K."/>
            <person name="Larrondo L.F."/>
            <person name="Lindquist E."/>
            <person name="Ling A."/>
            <person name="Lombard V."/>
            <person name="Lucas S."/>
            <person name="Lundell T."/>
            <person name="Martin R."/>
            <person name="McLaughlin D.J."/>
            <person name="Morgenstern I."/>
            <person name="Morin E."/>
            <person name="Murat C."/>
            <person name="Nagy L.G."/>
            <person name="Nolan M."/>
            <person name="Ohm R.A."/>
            <person name="Patyshakuliyeva A."/>
            <person name="Rokas A."/>
            <person name="Ruiz-Duenas F.J."/>
            <person name="Sabat G."/>
            <person name="Salamov A."/>
            <person name="Samejima M."/>
            <person name="Schmutz J."/>
            <person name="Slot J.C."/>
            <person name="St John F."/>
            <person name="Stenlid J."/>
            <person name="Sun H."/>
            <person name="Sun S."/>
            <person name="Syed K."/>
            <person name="Tsang A."/>
            <person name="Wiebenga A."/>
            <person name="Young D."/>
            <person name="Pisabarro A."/>
            <person name="Eastwood D.C."/>
            <person name="Martin F."/>
            <person name="Cullen D."/>
            <person name="Grigoriev I.V."/>
            <person name="Hibbett D.S."/>
        </authorList>
    </citation>
    <scope>NUCLEOTIDE SEQUENCE [LARGE SCALE GENOMIC DNA]</scope>
    <source>
        <strain evidence="2 3">ATCC 11539</strain>
    </source>
</reference>
<dbReference type="InterPro" id="IPR000719">
    <property type="entry name" value="Prot_kinase_dom"/>
</dbReference>
<dbReference type="PROSITE" id="PS50011">
    <property type="entry name" value="PROTEIN_KINASE_DOM"/>
    <property type="match status" value="1"/>
</dbReference>
<keyword evidence="2" id="KW-0808">Transferase</keyword>
<dbReference type="InterPro" id="IPR001245">
    <property type="entry name" value="Ser-Thr/Tyr_kinase_cat_dom"/>
</dbReference>
<dbReference type="STRING" id="670483.S7QL58"/>
<dbReference type="EMBL" id="KB469296">
    <property type="protein sequence ID" value="EPQ60008.1"/>
    <property type="molecule type" value="Genomic_DNA"/>
</dbReference>
<dbReference type="HOGENOM" id="CLU_321324_0_0_1"/>